<dbReference type="OrthoDB" id="1454284at2"/>
<organism evidence="2 3">
    <name type="scientific">Flavobacterium gawalongense</name>
    <dbReference type="NCBI Taxonomy" id="2594432"/>
    <lineage>
        <taxon>Bacteria</taxon>
        <taxon>Pseudomonadati</taxon>
        <taxon>Bacteroidota</taxon>
        <taxon>Flavobacteriia</taxon>
        <taxon>Flavobacteriales</taxon>
        <taxon>Flavobacteriaceae</taxon>
        <taxon>Flavobacterium</taxon>
    </lineage>
</organism>
<dbReference type="InterPro" id="IPR016024">
    <property type="entry name" value="ARM-type_fold"/>
</dbReference>
<protein>
    <recommendedName>
        <fullName evidence="4">HEAT repeat domain-containing protein</fullName>
    </recommendedName>
</protein>
<dbReference type="SUPFAM" id="SSF48371">
    <property type="entry name" value="ARM repeat"/>
    <property type="match status" value="1"/>
</dbReference>
<feature type="transmembrane region" description="Helical" evidence="1">
    <location>
        <begin position="20"/>
        <end position="39"/>
    </location>
</feature>
<keyword evidence="1" id="KW-0812">Transmembrane</keyword>
<evidence type="ECO:0000256" key="1">
    <source>
        <dbReference type="SAM" id="Phobius"/>
    </source>
</evidence>
<evidence type="ECO:0000313" key="3">
    <source>
        <dbReference type="Proteomes" id="UP000318669"/>
    </source>
</evidence>
<proteinExistence type="predicted"/>
<name>A0A553BRA2_9FLAO</name>
<dbReference type="RefSeq" id="WP_144064714.1">
    <property type="nucleotide sequence ID" value="NZ_VJZL01000009.1"/>
</dbReference>
<evidence type="ECO:0008006" key="4">
    <source>
        <dbReference type="Google" id="ProtNLM"/>
    </source>
</evidence>
<reference evidence="2 3" key="1">
    <citation type="submission" date="2019-07" db="EMBL/GenBank/DDBJ databases">
        <title>Novel species of Flavobacterium.</title>
        <authorList>
            <person name="Liu Q."/>
            <person name="Xin Y.-H."/>
        </authorList>
    </citation>
    <scope>NUCLEOTIDE SEQUENCE [LARGE SCALE GENOMIC DNA]</scope>
    <source>
        <strain evidence="2 3">GSR22</strain>
    </source>
</reference>
<dbReference type="EMBL" id="VJZL01000009">
    <property type="protein sequence ID" value="TRX10739.1"/>
    <property type="molecule type" value="Genomic_DNA"/>
</dbReference>
<keyword evidence="1" id="KW-1133">Transmembrane helix</keyword>
<gene>
    <name evidence="2" type="ORF">FNW11_07040</name>
</gene>
<keyword evidence="1" id="KW-0472">Membrane</keyword>
<comment type="caution">
    <text evidence="2">The sequence shown here is derived from an EMBL/GenBank/DDBJ whole genome shotgun (WGS) entry which is preliminary data.</text>
</comment>
<dbReference type="AlphaFoldDB" id="A0A553BRA2"/>
<evidence type="ECO:0000313" key="2">
    <source>
        <dbReference type="EMBL" id="TRX10739.1"/>
    </source>
</evidence>
<sequence length="358" mass="42284">MNENLYLLESLKHSSPIIQLAWGLSSIFFIIILMLIMYLKYLRNHLRENEKIKAKYQEDYESYLVTYLYSGNEDDTFSSEQQLIINELKKCVADPFKRKIIISTLLKLRNEISGEIAESIDKLFIKLGLLRYSLAKLRNEKWDIIAIGIRELTQFKIKGVHKIIMNNINHPKREVRKEMQLYLVHLYAFKGLDFLNVLETSLSEWDQIQLLEVLQLNNDTEIADIRPWLKSSNDSVVIFTLKLAKVYNQFEAKEELIELLNHKSEDVRVNVISALSHLNIVEAKNILKNNFNERSHEEQIAFLKMMENVYENSDKPFLLEHIHHKKFEIKLFVMGILKNINFEEYALYEVELKKMLTA</sequence>
<dbReference type="Proteomes" id="UP000318669">
    <property type="component" value="Unassembled WGS sequence"/>
</dbReference>
<accession>A0A553BRA2</accession>